<dbReference type="GO" id="GO:0019843">
    <property type="term" value="F:rRNA binding"/>
    <property type="evidence" value="ECO:0007669"/>
    <property type="project" value="InterPro"/>
</dbReference>
<evidence type="ECO:0000313" key="7">
    <source>
        <dbReference type="EMBL" id="KAJ8939434.1"/>
    </source>
</evidence>
<organism evidence="7 8">
    <name type="scientific">Aromia moschata</name>
    <dbReference type="NCBI Taxonomy" id="1265417"/>
    <lineage>
        <taxon>Eukaryota</taxon>
        <taxon>Metazoa</taxon>
        <taxon>Ecdysozoa</taxon>
        <taxon>Arthropoda</taxon>
        <taxon>Hexapoda</taxon>
        <taxon>Insecta</taxon>
        <taxon>Pterygota</taxon>
        <taxon>Neoptera</taxon>
        <taxon>Endopterygota</taxon>
        <taxon>Coleoptera</taxon>
        <taxon>Polyphaga</taxon>
        <taxon>Cucujiformia</taxon>
        <taxon>Chrysomeloidea</taxon>
        <taxon>Cerambycidae</taxon>
        <taxon>Cerambycinae</taxon>
        <taxon>Callichromatini</taxon>
        <taxon>Aromia</taxon>
    </lineage>
</organism>
<dbReference type="InterPro" id="IPR002359">
    <property type="entry name" value="Ribosomal_uL6_CS2"/>
</dbReference>
<dbReference type="InterPro" id="IPR000702">
    <property type="entry name" value="Ribosomal_uL6-like"/>
</dbReference>
<dbReference type="Gene3D" id="3.90.930.12">
    <property type="entry name" value="Ribosomal protein L6, alpha-beta domain"/>
    <property type="match status" value="1"/>
</dbReference>
<feature type="non-terminal residue" evidence="7">
    <location>
        <position position="1"/>
    </location>
</feature>
<sequence length="117" mass="12930">DIMKQIVTNQTVKIPEGITVTAKSRLITVKGPRGTLKLKMAPGVTVTNSQKQKDELIIEGNSLEDVSRSAALIQQSTTVKDKDIRKFLDGLYVSEKTTVVQDESLTTQEIFPEDQIV</sequence>
<evidence type="ECO:0000256" key="2">
    <source>
        <dbReference type="ARBA" id="ARBA00022980"/>
    </source>
</evidence>
<accession>A0AAV8XLR0</accession>
<proteinExistence type="inferred from homology"/>
<dbReference type="SUPFAM" id="SSF56053">
    <property type="entry name" value="Ribosomal protein L6"/>
    <property type="match status" value="1"/>
</dbReference>
<name>A0AAV8XLR0_9CUCU</name>
<dbReference type="InterPro" id="IPR020040">
    <property type="entry name" value="Ribosomal_uL6_a/b-dom"/>
</dbReference>
<dbReference type="PROSITE" id="PS00700">
    <property type="entry name" value="RIBOSOMAL_L6_2"/>
    <property type="match status" value="1"/>
</dbReference>
<comment type="caution">
    <text evidence="7">The sequence shown here is derived from an EMBL/GenBank/DDBJ whole genome shotgun (WGS) entry which is preliminary data.</text>
</comment>
<dbReference type="Proteomes" id="UP001162162">
    <property type="component" value="Unassembled WGS sequence"/>
</dbReference>
<keyword evidence="3" id="KW-0687">Ribonucleoprotein</keyword>
<dbReference type="GO" id="GO:0002181">
    <property type="term" value="P:cytoplasmic translation"/>
    <property type="evidence" value="ECO:0007669"/>
    <property type="project" value="TreeGrafter"/>
</dbReference>
<evidence type="ECO:0000256" key="4">
    <source>
        <dbReference type="ARBA" id="ARBA00035246"/>
    </source>
</evidence>
<comment type="similarity">
    <text evidence="1">Belongs to the universal ribosomal protein uL6 family.</text>
</comment>
<evidence type="ECO:0000256" key="5">
    <source>
        <dbReference type="ARBA" id="ARBA00035349"/>
    </source>
</evidence>
<reference evidence="7" key="1">
    <citation type="journal article" date="2023" name="Insect Mol. Biol.">
        <title>Genome sequencing provides insights into the evolution of gene families encoding plant cell wall-degrading enzymes in longhorned beetles.</title>
        <authorList>
            <person name="Shin N.R."/>
            <person name="Okamura Y."/>
            <person name="Kirsch R."/>
            <person name="Pauchet Y."/>
        </authorList>
    </citation>
    <scope>NUCLEOTIDE SEQUENCE</scope>
    <source>
        <strain evidence="7">AMC_N1</strain>
    </source>
</reference>
<dbReference type="GO" id="GO:0022625">
    <property type="term" value="C:cytosolic large ribosomal subunit"/>
    <property type="evidence" value="ECO:0007669"/>
    <property type="project" value="TreeGrafter"/>
</dbReference>
<dbReference type="AlphaFoldDB" id="A0AAV8XLR0"/>
<protein>
    <recommendedName>
        <fullName evidence="4">Large ribosomal subunit protein uL6</fullName>
    </recommendedName>
    <alternativeName>
        <fullName evidence="5">60S ribosomal protein L9</fullName>
    </alternativeName>
</protein>
<dbReference type="GO" id="GO:0003735">
    <property type="term" value="F:structural constituent of ribosome"/>
    <property type="evidence" value="ECO:0007669"/>
    <property type="project" value="InterPro"/>
</dbReference>
<keyword evidence="2" id="KW-0689">Ribosomal protein</keyword>
<dbReference type="Pfam" id="PF00347">
    <property type="entry name" value="Ribosomal_L6"/>
    <property type="match status" value="1"/>
</dbReference>
<keyword evidence="8" id="KW-1185">Reference proteome</keyword>
<evidence type="ECO:0000313" key="8">
    <source>
        <dbReference type="Proteomes" id="UP001162162"/>
    </source>
</evidence>
<dbReference type="PANTHER" id="PTHR11655">
    <property type="entry name" value="60S/50S RIBOSOMAL PROTEIN L6/L9"/>
    <property type="match status" value="1"/>
</dbReference>
<dbReference type="PANTHER" id="PTHR11655:SF16">
    <property type="entry name" value="60S RIBOSOMAL PROTEIN L9"/>
    <property type="match status" value="1"/>
</dbReference>
<gene>
    <name evidence="7" type="ORF">NQ318_010618</name>
</gene>
<dbReference type="InterPro" id="IPR036789">
    <property type="entry name" value="Ribosomal_uL6-like_a/b-dom_sf"/>
</dbReference>
<dbReference type="EMBL" id="JAPWTK010000487">
    <property type="protein sequence ID" value="KAJ8939434.1"/>
    <property type="molecule type" value="Genomic_DNA"/>
</dbReference>
<evidence type="ECO:0000256" key="3">
    <source>
        <dbReference type="ARBA" id="ARBA00023274"/>
    </source>
</evidence>
<evidence type="ECO:0000256" key="1">
    <source>
        <dbReference type="ARBA" id="ARBA00009356"/>
    </source>
</evidence>
<evidence type="ECO:0000259" key="6">
    <source>
        <dbReference type="Pfam" id="PF00347"/>
    </source>
</evidence>
<feature type="domain" description="Large ribosomal subunit protein uL6 alpha-beta" evidence="6">
    <location>
        <begin position="14"/>
        <end position="90"/>
    </location>
</feature>